<dbReference type="InterPro" id="IPR025289">
    <property type="entry name" value="DUF4081"/>
</dbReference>
<dbReference type="Pfam" id="PF00583">
    <property type="entry name" value="Acetyltransf_1"/>
    <property type="match status" value="1"/>
</dbReference>
<sequence length="394" mass="43554">MTVFSRFSRGAEDALIRPLTNDDRAELETMIESDPVGFLFAAEHLHHFGLPTPSALTSLKTPHGFMGVFVPREVPREAGPKDAAPAAPASGLNLPVGERLPTRVKTALDGLWSMTGARVGRSAGAHFAEPLDRTATPMPGLAETLTPAPQQREPRYCLVGAFWLGANCVPLTLLEAHYRQVAAYIWRHNRRIGSIFGHREPVMGIWSHLASRMPTPFDVRENQPLLELPVTADLSELVRAPLARPSLGAPAITEPVRWARTDDRPSLLRASVAMFTEEVGYDPMTRDPAGYTRRIDELTRTGRTLVAVNSENVVIFKTDLGLAHDSTCQLQGVWLHPAYRGQRLAPVLLAQASHLIRQRFPHLSLYVNDYNIPARALYAATGWQQRSTFATVLF</sequence>
<feature type="domain" description="N-acetyltransferase" evidence="1">
    <location>
        <begin position="254"/>
        <end position="394"/>
    </location>
</feature>
<evidence type="ECO:0000313" key="3">
    <source>
        <dbReference type="Proteomes" id="UP000297951"/>
    </source>
</evidence>
<evidence type="ECO:0000259" key="1">
    <source>
        <dbReference type="PROSITE" id="PS51186"/>
    </source>
</evidence>
<dbReference type="Proteomes" id="UP000297951">
    <property type="component" value="Unassembled WGS sequence"/>
</dbReference>
<organism evidence="2 3">
    <name type="scientific">Rothia nasimurium</name>
    <dbReference type="NCBI Taxonomy" id="85336"/>
    <lineage>
        <taxon>Bacteria</taxon>
        <taxon>Bacillati</taxon>
        <taxon>Actinomycetota</taxon>
        <taxon>Actinomycetes</taxon>
        <taxon>Micrococcales</taxon>
        <taxon>Micrococcaceae</taxon>
        <taxon>Rothia</taxon>
    </lineage>
</organism>
<name>A0A4Y9F329_9MICC</name>
<comment type="caution">
    <text evidence="2">The sequence shown here is derived from an EMBL/GenBank/DDBJ whole genome shotgun (WGS) entry which is preliminary data.</text>
</comment>
<dbReference type="Pfam" id="PF13312">
    <property type="entry name" value="DUF4081"/>
    <property type="match status" value="1"/>
</dbReference>
<evidence type="ECO:0000313" key="2">
    <source>
        <dbReference type="EMBL" id="TFU22165.1"/>
    </source>
</evidence>
<dbReference type="InterPro" id="IPR000182">
    <property type="entry name" value="GNAT_dom"/>
</dbReference>
<gene>
    <name evidence="2" type="ORF">E4U03_06960</name>
</gene>
<proteinExistence type="predicted"/>
<protein>
    <submittedName>
        <fullName evidence="2">GNAT family N-acetyltransferase</fullName>
    </submittedName>
</protein>
<dbReference type="PROSITE" id="PS51186">
    <property type="entry name" value="GNAT"/>
    <property type="match status" value="1"/>
</dbReference>
<accession>A0A4Y9F329</accession>
<dbReference type="RefSeq" id="WP_135012775.1">
    <property type="nucleotide sequence ID" value="NZ_JADGLK010000021.1"/>
</dbReference>
<dbReference type="AlphaFoldDB" id="A0A4Y9F329"/>
<dbReference type="GO" id="GO:0016747">
    <property type="term" value="F:acyltransferase activity, transferring groups other than amino-acyl groups"/>
    <property type="evidence" value="ECO:0007669"/>
    <property type="project" value="InterPro"/>
</dbReference>
<dbReference type="SUPFAM" id="SSF55729">
    <property type="entry name" value="Acyl-CoA N-acyltransferases (Nat)"/>
    <property type="match status" value="1"/>
</dbReference>
<reference evidence="2 3" key="1">
    <citation type="submission" date="2019-03" db="EMBL/GenBank/DDBJ databases">
        <title>Diversity of the mouse oral microbiome.</title>
        <authorList>
            <person name="Joseph S."/>
            <person name="Aduse-Opoku J."/>
            <person name="Curtis M."/>
            <person name="Wade W."/>
            <person name="Hashim A."/>
        </authorList>
    </citation>
    <scope>NUCLEOTIDE SEQUENCE [LARGE SCALE GENOMIC DNA]</scope>
    <source>
        <strain evidence="3">irhom_31</strain>
    </source>
</reference>
<dbReference type="InterPro" id="IPR016181">
    <property type="entry name" value="Acyl_CoA_acyltransferase"/>
</dbReference>
<dbReference type="Gene3D" id="3.40.630.30">
    <property type="match status" value="1"/>
</dbReference>
<dbReference type="OrthoDB" id="5241264at2"/>
<keyword evidence="2" id="KW-0808">Transferase</keyword>
<dbReference type="EMBL" id="SPQC01000021">
    <property type="protein sequence ID" value="TFU22165.1"/>
    <property type="molecule type" value="Genomic_DNA"/>
</dbReference>